<feature type="non-terminal residue" evidence="2">
    <location>
        <position position="87"/>
    </location>
</feature>
<dbReference type="AlphaFoldDB" id="A0A2C6KL43"/>
<comment type="caution">
    <text evidence="2">The sequence shown here is derived from an EMBL/GenBank/DDBJ whole genome shotgun (WGS) entry which is preliminary data.</text>
</comment>
<feature type="compositionally biased region" description="Low complexity" evidence="1">
    <location>
        <begin position="60"/>
        <end position="71"/>
    </location>
</feature>
<dbReference type="Proteomes" id="UP000221165">
    <property type="component" value="Unassembled WGS sequence"/>
</dbReference>
<organism evidence="2 3">
    <name type="scientific">Cystoisospora suis</name>
    <dbReference type="NCBI Taxonomy" id="483139"/>
    <lineage>
        <taxon>Eukaryota</taxon>
        <taxon>Sar</taxon>
        <taxon>Alveolata</taxon>
        <taxon>Apicomplexa</taxon>
        <taxon>Conoidasida</taxon>
        <taxon>Coccidia</taxon>
        <taxon>Eucoccidiorida</taxon>
        <taxon>Eimeriorina</taxon>
        <taxon>Sarcocystidae</taxon>
        <taxon>Cystoisospora</taxon>
    </lineage>
</organism>
<name>A0A2C6KL43_9APIC</name>
<gene>
    <name evidence="2" type="ORF">CSUI_008993</name>
</gene>
<reference evidence="2 3" key="1">
    <citation type="journal article" date="2017" name="Int. J. Parasitol.">
        <title>The genome of the protozoan parasite Cystoisospora suis and a reverse vaccinology approach to identify vaccine candidates.</title>
        <authorList>
            <person name="Palmieri N."/>
            <person name="Shrestha A."/>
            <person name="Ruttkowski B."/>
            <person name="Beck T."/>
            <person name="Vogl C."/>
            <person name="Tomley F."/>
            <person name="Blake D.P."/>
            <person name="Joachim A."/>
        </authorList>
    </citation>
    <scope>NUCLEOTIDE SEQUENCE [LARGE SCALE GENOMIC DNA]</scope>
    <source>
        <strain evidence="2 3">Wien I</strain>
    </source>
</reference>
<accession>A0A2C6KL43</accession>
<dbReference type="RefSeq" id="XP_067918917.1">
    <property type="nucleotide sequence ID" value="XM_068069112.1"/>
</dbReference>
<protein>
    <submittedName>
        <fullName evidence="2">Uncharacterized protein</fullName>
    </submittedName>
</protein>
<proteinExistence type="predicted"/>
<keyword evidence="3" id="KW-1185">Reference proteome</keyword>
<feature type="compositionally biased region" description="Basic and acidic residues" evidence="1">
    <location>
        <begin position="21"/>
        <end position="35"/>
    </location>
</feature>
<evidence type="ECO:0000313" key="2">
    <source>
        <dbReference type="EMBL" id="PHJ17192.1"/>
    </source>
</evidence>
<dbReference type="EMBL" id="MIGC01005204">
    <property type="protein sequence ID" value="PHJ17192.1"/>
    <property type="molecule type" value="Genomic_DNA"/>
</dbReference>
<dbReference type="GeneID" id="94432323"/>
<evidence type="ECO:0000313" key="3">
    <source>
        <dbReference type="Proteomes" id="UP000221165"/>
    </source>
</evidence>
<dbReference type="VEuPathDB" id="ToxoDB:CSUI_008993"/>
<feature type="region of interest" description="Disordered" evidence="1">
    <location>
        <begin position="1"/>
        <end position="87"/>
    </location>
</feature>
<feature type="non-terminal residue" evidence="2">
    <location>
        <position position="1"/>
    </location>
</feature>
<evidence type="ECO:0000256" key="1">
    <source>
        <dbReference type="SAM" id="MobiDB-lite"/>
    </source>
</evidence>
<feature type="compositionally biased region" description="Basic and acidic residues" evidence="1">
    <location>
        <begin position="48"/>
        <end position="58"/>
    </location>
</feature>
<sequence length="87" mass="9303">SSSSFSSSHPLPLKGVQPKAGESERGRCSPEKDGEGQYARQGGSYPSDRQDPARRRIDFSSSTSHVSSSSSLAMRDRPPTSLSSPPH</sequence>